<keyword evidence="2" id="KW-1185">Reference proteome</keyword>
<dbReference type="STRING" id="671072.PL9214640468"/>
<gene>
    <name evidence="1" type="ORF">PL9214640468</name>
</gene>
<organism evidence="1 2">
    <name type="scientific">Planktothrix tepida PCC 9214</name>
    <dbReference type="NCBI Taxonomy" id="671072"/>
    <lineage>
        <taxon>Bacteria</taxon>
        <taxon>Bacillati</taxon>
        <taxon>Cyanobacteriota</taxon>
        <taxon>Cyanophyceae</taxon>
        <taxon>Oscillatoriophycideae</taxon>
        <taxon>Oscillatoriales</taxon>
        <taxon>Microcoleaceae</taxon>
        <taxon>Planktothrix</taxon>
    </lineage>
</organism>
<reference evidence="2" key="1">
    <citation type="submission" date="2015-10" db="EMBL/GenBank/DDBJ databases">
        <authorList>
            <person name="Regsiter A."/>
            <person name="william w."/>
        </authorList>
    </citation>
    <scope>NUCLEOTIDE SEQUENCE [LARGE SCALE GENOMIC DNA]</scope>
</reference>
<evidence type="ECO:0000313" key="2">
    <source>
        <dbReference type="Proteomes" id="UP000184315"/>
    </source>
</evidence>
<accession>A0A1J1LPF4</accession>
<sequence length="61" mass="7125">MLLIFNARSVAKSSVQFSKMITNSITFVDLGIVDFVKSWLYNPYVVYLDDSWFDSNFYSKL</sequence>
<dbReference type="EMBL" id="CZDF01000171">
    <property type="protein sequence ID" value="CUR34461.1"/>
    <property type="molecule type" value="Genomic_DNA"/>
</dbReference>
<name>A0A1J1LPF4_9CYAN</name>
<evidence type="ECO:0000313" key="1">
    <source>
        <dbReference type="EMBL" id="CUR34461.1"/>
    </source>
</evidence>
<protein>
    <submittedName>
        <fullName evidence="1">Uncharacterized protein</fullName>
    </submittedName>
</protein>
<dbReference type="AlphaFoldDB" id="A0A1J1LPF4"/>
<dbReference type="Proteomes" id="UP000184315">
    <property type="component" value="Unassembled WGS sequence"/>
</dbReference>
<proteinExistence type="predicted"/>